<keyword evidence="2" id="KW-0456">Lyase</keyword>
<dbReference type="SMART" id="SM00028">
    <property type="entry name" value="TPR"/>
    <property type="match status" value="5"/>
</dbReference>
<dbReference type="InterPro" id="IPR001054">
    <property type="entry name" value="A/G_cyclase"/>
</dbReference>
<dbReference type="PROSITE" id="PS50125">
    <property type="entry name" value="GUANYLATE_CYCLASE_2"/>
    <property type="match status" value="1"/>
</dbReference>
<reference evidence="2 3" key="1">
    <citation type="submission" date="2020-08" db="EMBL/GenBank/DDBJ databases">
        <title>Genomic Encyclopedia of Type Strains, Phase IV (KMG-IV): sequencing the most valuable type-strain genomes for metagenomic binning, comparative biology and taxonomic classification.</title>
        <authorList>
            <person name="Goeker M."/>
        </authorList>
    </citation>
    <scope>NUCLEOTIDE SEQUENCE [LARGE SCALE GENOMIC DNA]</scope>
    <source>
        <strain evidence="2 3">DSM 25622</strain>
    </source>
</reference>
<dbReference type="AlphaFoldDB" id="A0A840Y863"/>
<dbReference type="Proteomes" id="UP000580654">
    <property type="component" value="Unassembled WGS sequence"/>
</dbReference>
<dbReference type="PANTHER" id="PTHR43081">
    <property type="entry name" value="ADENYLATE CYCLASE, TERMINAL-DIFFERENTIATION SPECIFIC-RELATED"/>
    <property type="match status" value="1"/>
</dbReference>
<gene>
    <name evidence="2" type="ORF">FHS87_004180</name>
</gene>
<dbReference type="RefSeq" id="WP_184521215.1">
    <property type="nucleotide sequence ID" value="NZ_JACIJD010000030.1"/>
</dbReference>
<dbReference type="Gene3D" id="3.30.70.1230">
    <property type="entry name" value="Nucleotide cyclase"/>
    <property type="match status" value="1"/>
</dbReference>
<dbReference type="SUPFAM" id="SSF55073">
    <property type="entry name" value="Nucleotide cyclase"/>
    <property type="match status" value="1"/>
</dbReference>
<comment type="caution">
    <text evidence="2">The sequence shown here is derived from an EMBL/GenBank/DDBJ whole genome shotgun (WGS) entry which is preliminary data.</text>
</comment>
<dbReference type="GO" id="GO:0035556">
    <property type="term" value="P:intracellular signal transduction"/>
    <property type="evidence" value="ECO:0007669"/>
    <property type="project" value="InterPro"/>
</dbReference>
<dbReference type="InterPro" id="IPR029787">
    <property type="entry name" value="Nucleotide_cyclase"/>
</dbReference>
<dbReference type="InterPro" id="IPR050697">
    <property type="entry name" value="Adenylyl/Guanylyl_Cyclase_3/4"/>
</dbReference>
<dbReference type="GO" id="GO:0006171">
    <property type="term" value="P:cAMP biosynthetic process"/>
    <property type="evidence" value="ECO:0007669"/>
    <property type="project" value="TreeGrafter"/>
</dbReference>
<dbReference type="SUPFAM" id="SSF48452">
    <property type="entry name" value="TPR-like"/>
    <property type="match status" value="1"/>
</dbReference>
<dbReference type="InterPro" id="IPR011990">
    <property type="entry name" value="TPR-like_helical_dom_sf"/>
</dbReference>
<evidence type="ECO:0000259" key="1">
    <source>
        <dbReference type="PROSITE" id="PS50125"/>
    </source>
</evidence>
<organism evidence="2 3">
    <name type="scientific">Muricoccus pecuniae</name>
    <dbReference type="NCBI Taxonomy" id="693023"/>
    <lineage>
        <taxon>Bacteria</taxon>
        <taxon>Pseudomonadati</taxon>
        <taxon>Pseudomonadota</taxon>
        <taxon>Alphaproteobacteria</taxon>
        <taxon>Acetobacterales</taxon>
        <taxon>Roseomonadaceae</taxon>
        <taxon>Muricoccus</taxon>
    </lineage>
</organism>
<name>A0A840Y863_9PROT</name>
<proteinExistence type="predicted"/>
<evidence type="ECO:0000313" key="3">
    <source>
        <dbReference type="Proteomes" id="UP000580654"/>
    </source>
</evidence>
<feature type="domain" description="Guanylate cyclase" evidence="1">
    <location>
        <begin position="43"/>
        <end position="158"/>
    </location>
</feature>
<keyword evidence="3" id="KW-1185">Reference proteome</keyword>
<evidence type="ECO:0000313" key="2">
    <source>
        <dbReference type="EMBL" id="MBB5696110.1"/>
    </source>
</evidence>
<dbReference type="EMBL" id="JACIJD010000030">
    <property type="protein sequence ID" value="MBB5696110.1"/>
    <property type="molecule type" value="Genomic_DNA"/>
</dbReference>
<accession>A0A840Y863</accession>
<dbReference type="PANTHER" id="PTHR43081:SF19">
    <property type="entry name" value="PH-SENSITIVE ADENYLATE CYCLASE RV1264"/>
    <property type="match status" value="1"/>
</dbReference>
<protein>
    <submittedName>
        <fullName evidence="2">Adenylate cyclase</fullName>
        <ecNumber evidence="2">4.6.1.1</ecNumber>
    </submittedName>
</protein>
<dbReference type="Gene3D" id="1.25.40.10">
    <property type="entry name" value="Tetratricopeptide repeat domain"/>
    <property type="match status" value="1"/>
</dbReference>
<sequence length="616" mass="66521">MERFAVAEADGKWDGSVEGWCAMPEERIVPDAKTQSLSRRAAVVALADIVGWSVLAKQDEVTAVSRWLSLLHEMVTPAAHSFGGRVIDVQGDGVFAEFPSVDAALKWGRILHEGADRESQGSSDQAPITFRVAIHAGMVMEDGARLFGNTVNLLARLQEFGTPGGILLSVDAAAQLPLGDQAKARSLGELPLRNLSSSVAAVSLDPERDVGVPLAPVPSALPSIAVLPLLNLAGNPQDDYLAAGIAEDIASAMAGLHEVFVVATESARMFAGQRPTPQRVGRTLGVQFIARGNFLRSGGGLFFSMGLFDTRSGEQIWGERIDAAEREILDVQEYVVGRVVAGIVPGLRAVALRDAMRKRPENLTAYDHMLRGIYAFGSGDPAEFLDARQHLEQAIDLDPGFALPRAWAAYWHNIQLAKGLSSDRDRDTSKLFSLSEEALRLNPREALALSVLGHNLSFLKRDYPAAQACFSEALDAAPSSAATWTFSSATLAYLGQGDEAVAHAERGIRLSPYDPLRFYRLLFLGIAHYAAGNLDQCRKTCLASLGSNPRHAPTLRLLAAAEAGANRHEDAREAARRMMDLDPTFRLRDYASHRAPFTGSHRERFLADLTAAGFPA</sequence>
<dbReference type="EC" id="4.6.1.1" evidence="2"/>
<dbReference type="InterPro" id="IPR019734">
    <property type="entry name" value="TPR_rpt"/>
</dbReference>
<dbReference type="GO" id="GO:0004016">
    <property type="term" value="F:adenylate cyclase activity"/>
    <property type="evidence" value="ECO:0007669"/>
    <property type="project" value="UniProtKB-EC"/>
</dbReference>
<dbReference type="CDD" id="cd07302">
    <property type="entry name" value="CHD"/>
    <property type="match status" value="1"/>
</dbReference>